<comment type="caution">
    <text evidence="2">The sequence shown here is derived from an EMBL/GenBank/DDBJ whole genome shotgun (WGS) entry which is preliminary data.</text>
</comment>
<evidence type="ECO:0000313" key="19">
    <source>
        <dbReference type="Proteomes" id="UP000488956"/>
    </source>
</evidence>
<evidence type="ECO:0000313" key="6">
    <source>
        <dbReference type="EMBL" id="KAE9153512.1"/>
    </source>
</evidence>
<dbReference type="Proteomes" id="UP000433483">
    <property type="component" value="Unassembled WGS sequence"/>
</dbReference>
<dbReference type="Proteomes" id="UP000440732">
    <property type="component" value="Unassembled WGS sequence"/>
</dbReference>
<evidence type="ECO:0000313" key="13">
    <source>
        <dbReference type="Proteomes" id="UP000437068"/>
    </source>
</evidence>
<evidence type="ECO:0000313" key="10">
    <source>
        <dbReference type="EMBL" id="KAE9360210.1"/>
    </source>
</evidence>
<dbReference type="EMBL" id="QXGB01000079">
    <property type="protein sequence ID" value="KAE9232135.1"/>
    <property type="molecule type" value="Genomic_DNA"/>
</dbReference>
<dbReference type="EMBL" id="QXGF01000082">
    <property type="protein sequence ID" value="KAE8947371.1"/>
    <property type="molecule type" value="Genomic_DNA"/>
</dbReference>
<reference evidence="11 12" key="1">
    <citation type="submission" date="2018-08" db="EMBL/GenBank/DDBJ databases">
        <title>Genomic investigation of the strawberry pathogen Phytophthora fragariae indicates pathogenicity is determined by transcriptional variation in three key races.</title>
        <authorList>
            <person name="Adams T.M."/>
            <person name="Armitage A.D."/>
            <person name="Sobczyk M.K."/>
            <person name="Bates H.J."/>
            <person name="Dunwell J.M."/>
            <person name="Nellist C.F."/>
            <person name="Harrison R.J."/>
        </authorList>
    </citation>
    <scope>NUCLEOTIDE SEQUENCE [LARGE SCALE GENOMIC DNA]</scope>
    <source>
        <strain evidence="9 13">A4</strain>
        <strain evidence="8 17">BC-23</strain>
        <strain evidence="7 12">NOV-27</strain>
        <strain evidence="6 14">NOV-5</strain>
        <strain evidence="4 15">NOV-71</strain>
        <strain evidence="10 18">NOV-77</strain>
        <strain evidence="2 11">NOV-9</strain>
        <strain evidence="5 19">ONT-3</strain>
        <strain evidence="3 16">SCRP245</strain>
    </source>
</reference>
<dbReference type="EMBL" id="QXFW01000064">
    <property type="protein sequence ID" value="KAE9027169.1"/>
    <property type="molecule type" value="Genomic_DNA"/>
</dbReference>
<feature type="compositionally biased region" description="Low complexity" evidence="1">
    <location>
        <begin position="206"/>
        <end position="217"/>
    </location>
</feature>
<protein>
    <recommendedName>
        <fullName evidence="20">PH domain-containing protein</fullName>
    </recommendedName>
</protein>
<evidence type="ECO:0000313" key="2">
    <source>
        <dbReference type="EMBL" id="KAE8947371.1"/>
    </source>
</evidence>
<dbReference type="Proteomes" id="UP000437068">
    <property type="component" value="Unassembled WGS sequence"/>
</dbReference>
<dbReference type="AlphaFoldDB" id="A0A6A3FSI4"/>
<evidence type="ECO:0000313" key="7">
    <source>
        <dbReference type="EMBL" id="KAE9232135.1"/>
    </source>
</evidence>
<evidence type="ECO:0000313" key="15">
    <source>
        <dbReference type="Proteomes" id="UP000441208"/>
    </source>
</evidence>
<name>A0A6A3FSI4_9STRA</name>
<accession>A0A6A3FSI4</accession>
<gene>
    <name evidence="9" type="ORF">PF001_g2425</name>
    <name evidence="8" type="ORF">PF004_g2205</name>
    <name evidence="7" type="ORF">PF005_g2850</name>
    <name evidence="6" type="ORF">PF006_g2368</name>
    <name evidence="4" type="ORF">PF007_g2805</name>
    <name evidence="10" type="ORF">PF008_g1918</name>
    <name evidence="2" type="ORF">PF009_g3035</name>
    <name evidence="5" type="ORF">PF010_g2227</name>
    <name evidence="3" type="ORF">PF011_g2185</name>
</gene>
<sequence length="313" mass="35096">MNASRTLRCVMKMRTCGLFWHKVIVSLTLDAHQQGLLTIARPKVFGGKMRIPLNQPTSLVPVSAKEARRFQLSICCGPRHRRVTLRAPTSAVYETWWAALENALTQPNFAVVAAHAPLTTLAPVLPARHNTTVQPKHTATLETVLEVEHESDSLDEVPMLEAEGPSSLAELDILASWRTWASLDYFATPPNNTSSLTSHDEREDSSSISTNDMSSDTTSVYSDISEFWSRQSELEAPDPATDVNYAVREPESQDSHNRVVPQPQDDEVWLDEIALFAFRHKVGAARRSEQRPQRSIMGDNRPLLKYVLLEQRS</sequence>
<evidence type="ECO:0000313" key="3">
    <source>
        <dbReference type="EMBL" id="KAE9027169.1"/>
    </source>
</evidence>
<evidence type="ECO:0000313" key="16">
    <source>
        <dbReference type="Proteomes" id="UP000460718"/>
    </source>
</evidence>
<dbReference type="Proteomes" id="UP000441208">
    <property type="component" value="Unassembled WGS sequence"/>
</dbReference>
<evidence type="ECO:0000313" key="14">
    <source>
        <dbReference type="Proteomes" id="UP000440732"/>
    </source>
</evidence>
<dbReference type="Proteomes" id="UP000429523">
    <property type="component" value="Unassembled WGS sequence"/>
</dbReference>
<keyword evidence="12" id="KW-1185">Reference proteome</keyword>
<evidence type="ECO:0000313" key="4">
    <source>
        <dbReference type="EMBL" id="KAE9134809.1"/>
    </source>
</evidence>
<evidence type="ECO:0000313" key="12">
    <source>
        <dbReference type="Proteomes" id="UP000433483"/>
    </source>
</evidence>
<evidence type="ECO:0000313" key="9">
    <source>
        <dbReference type="EMBL" id="KAE9326467.1"/>
    </source>
</evidence>
<feature type="region of interest" description="Disordered" evidence="1">
    <location>
        <begin position="190"/>
        <end position="217"/>
    </location>
</feature>
<dbReference type="EMBL" id="QXGE01000067">
    <property type="protein sequence ID" value="KAE9326467.1"/>
    <property type="molecule type" value="Genomic_DNA"/>
</dbReference>
<dbReference type="EMBL" id="QXFY01000050">
    <property type="protein sequence ID" value="KAE9360210.1"/>
    <property type="molecule type" value="Genomic_DNA"/>
</dbReference>
<dbReference type="Proteomes" id="UP000488956">
    <property type="component" value="Unassembled WGS sequence"/>
</dbReference>
<evidence type="ECO:0000313" key="17">
    <source>
        <dbReference type="Proteomes" id="UP000476176"/>
    </source>
</evidence>
<evidence type="ECO:0000313" key="11">
    <source>
        <dbReference type="Proteomes" id="UP000429523"/>
    </source>
</evidence>
<evidence type="ECO:0000313" key="8">
    <source>
        <dbReference type="EMBL" id="KAE9251980.1"/>
    </source>
</evidence>
<evidence type="ECO:0000256" key="1">
    <source>
        <dbReference type="SAM" id="MobiDB-lite"/>
    </source>
</evidence>
<proteinExistence type="predicted"/>
<dbReference type="EMBL" id="QXGC01000060">
    <property type="protein sequence ID" value="KAE9251980.1"/>
    <property type="molecule type" value="Genomic_DNA"/>
</dbReference>
<dbReference type="OrthoDB" id="162102at2759"/>
<dbReference type="EMBL" id="QXFZ01000077">
    <property type="protein sequence ID" value="KAE9134809.1"/>
    <property type="molecule type" value="Genomic_DNA"/>
</dbReference>
<dbReference type="Proteomes" id="UP000486351">
    <property type="component" value="Unassembled WGS sequence"/>
</dbReference>
<dbReference type="EMBL" id="QXFX01000059">
    <property type="protein sequence ID" value="KAE9135095.1"/>
    <property type="molecule type" value="Genomic_DNA"/>
</dbReference>
<dbReference type="EMBL" id="QXGA01000066">
    <property type="protein sequence ID" value="KAE9153512.1"/>
    <property type="molecule type" value="Genomic_DNA"/>
</dbReference>
<organism evidence="2 11">
    <name type="scientific">Phytophthora fragariae</name>
    <dbReference type="NCBI Taxonomy" id="53985"/>
    <lineage>
        <taxon>Eukaryota</taxon>
        <taxon>Sar</taxon>
        <taxon>Stramenopiles</taxon>
        <taxon>Oomycota</taxon>
        <taxon>Peronosporomycetes</taxon>
        <taxon>Peronosporales</taxon>
        <taxon>Peronosporaceae</taxon>
        <taxon>Phytophthora</taxon>
    </lineage>
</organism>
<dbReference type="Proteomes" id="UP000476176">
    <property type="component" value="Unassembled WGS sequence"/>
</dbReference>
<evidence type="ECO:0000313" key="5">
    <source>
        <dbReference type="EMBL" id="KAE9135095.1"/>
    </source>
</evidence>
<dbReference type="Proteomes" id="UP000460718">
    <property type="component" value="Unassembled WGS sequence"/>
</dbReference>
<evidence type="ECO:0008006" key="20">
    <source>
        <dbReference type="Google" id="ProtNLM"/>
    </source>
</evidence>
<evidence type="ECO:0000313" key="18">
    <source>
        <dbReference type="Proteomes" id="UP000486351"/>
    </source>
</evidence>